<evidence type="ECO:0000313" key="5">
    <source>
        <dbReference type="EMBL" id="MBM3331455.1"/>
    </source>
</evidence>
<dbReference type="Gene3D" id="3.90.550.10">
    <property type="entry name" value="Spore Coat Polysaccharide Biosynthesis Protein SpsA, Chain A"/>
    <property type="match status" value="1"/>
</dbReference>
<feature type="domain" description="Glycosyltransferase 2-like" evidence="4">
    <location>
        <begin position="10"/>
        <end position="109"/>
    </location>
</feature>
<proteinExistence type="inferred from homology"/>
<protein>
    <submittedName>
        <fullName evidence="5">Glycosyltransferase</fullName>
    </submittedName>
</protein>
<dbReference type="Proteomes" id="UP000779900">
    <property type="component" value="Unassembled WGS sequence"/>
</dbReference>
<organism evidence="5 6">
    <name type="scientific">candidate division WOR-3 bacterium</name>
    <dbReference type="NCBI Taxonomy" id="2052148"/>
    <lineage>
        <taxon>Bacteria</taxon>
        <taxon>Bacteria division WOR-3</taxon>
    </lineage>
</organism>
<dbReference type="Pfam" id="PF00535">
    <property type="entry name" value="Glycos_transf_2"/>
    <property type="match status" value="1"/>
</dbReference>
<accession>A0A938BRB3</accession>
<dbReference type="InterPro" id="IPR029044">
    <property type="entry name" value="Nucleotide-diphossugar_trans"/>
</dbReference>
<sequence length="317" mass="35264">MAGPNAPLVSVIILTRNRRLLLEKHLGALLQTLDPSMFELIVVDNASVDGSRDALNRLAESYPGLKLVLNPVNRGVAGGRNDGLRVAQGEYLVLLDDDTSMRPEVLRAVPSLFAARERCGLLAFKVLNPISGDWVNDHGTVARPVANFAGAAHALKREVLMRVGEFDELCTFGAEELDFSIRAHAAGYGTIYLPDMVAEHHSRPQPGGNDSLRAENWTYNFVRVLFKHFPRPMATLYGARFLIGVVIHECSRVGPWLAARLVNTAVRGRIDGIRVHRLVRPETVEFYRDTSLRPDFGNIPFSAKIRDRLRTRRAGRK</sequence>
<evidence type="ECO:0000256" key="3">
    <source>
        <dbReference type="ARBA" id="ARBA00022679"/>
    </source>
</evidence>
<comment type="caution">
    <text evidence="5">The sequence shown here is derived from an EMBL/GenBank/DDBJ whole genome shotgun (WGS) entry which is preliminary data.</text>
</comment>
<dbReference type="EMBL" id="VGIR01000030">
    <property type="protein sequence ID" value="MBM3331455.1"/>
    <property type="molecule type" value="Genomic_DNA"/>
</dbReference>
<dbReference type="AlphaFoldDB" id="A0A938BRB3"/>
<evidence type="ECO:0000259" key="4">
    <source>
        <dbReference type="Pfam" id="PF00535"/>
    </source>
</evidence>
<gene>
    <name evidence="5" type="ORF">FJY68_06330</name>
</gene>
<reference evidence="5" key="1">
    <citation type="submission" date="2019-03" db="EMBL/GenBank/DDBJ databases">
        <title>Lake Tanganyika Metagenome-Assembled Genomes (MAGs).</title>
        <authorList>
            <person name="Tran P."/>
        </authorList>
    </citation>
    <scope>NUCLEOTIDE SEQUENCE</scope>
    <source>
        <strain evidence="5">K_DeepCast_150m_m2_040</strain>
    </source>
</reference>
<dbReference type="InterPro" id="IPR001173">
    <property type="entry name" value="Glyco_trans_2-like"/>
</dbReference>
<keyword evidence="3" id="KW-0808">Transferase</keyword>
<comment type="similarity">
    <text evidence="1">Belongs to the glycosyltransferase 2 family.</text>
</comment>
<dbReference type="SUPFAM" id="SSF53448">
    <property type="entry name" value="Nucleotide-diphospho-sugar transferases"/>
    <property type="match status" value="1"/>
</dbReference>
<evidence type="ECO:0000313" key="6">
    <source>
        <dbReference type="Proteomes" id="UP000779900"/>
    </source>
</evidence>
<keyword evidence="2" id="KW-0328">Glycosyltransferase</keyword>
<dbReference type="PANTHER" id="PTHR43179">
    <property type="entry name" value="RHAMNOSYLTRANSFERASE WBBL"/>
    <property type="match status" value="1"/>
</dbReference>
<evidence type="ECO:0000256" key="1">
    <source>
        <dbReference type="ARBA" id="ARBA00006739"/>
    </source>
</evidence>
<dbReference type="GO" id="GO:0016757">
    <property type="term" value="F:glycosyltransferase activity"/>
    <property type="evidence" value="ECO:0007669"/>
    <property type="project" value="UniProtKB-KW"/>
</dbReference>
<name>A0A938BRB3_UNCW3</name>
<evidence type="ECO:0000256" key="2">
    <source>
        <dbReference type="ARBA" id="ARBA00022676"/>
    </source>
</evidence>
<dbReference type="PANTHER" id="PTHR43179:SF12">
    <property type="entry name" value="GALACTOFURANOSYLTRANSFERASE GLFT2"/>
    <property type="match status" value="1"/>
</dbReference>